<evidence type="ECO:0000313" key="3">
    <source>
        <dbReference type="EMBL" id="CAG6633059.1"/>
    </source>
</evidence>
<dbReference type="EMBL" id="HBUF01081549">
    <property type="protein sequence ID" value="CAG6633059.1"/>
    <property type="molecule type" value="Transcribed_RNA"/>
</dbReference>
<dbReference type="Gene3D" id="3.40.50.1820">
    <property type="entry name" value="alpha/beta hydrolase"/>
    <property type="match status" value="1"/>
</dbReference>
<keyword evidence="1" id="KW-0472">Membrane</keyword>
<name>A0A8D8QKG6_9HEMI</name>
<protein>
    <recommendedName>
        <fullName evidence="2">Partial AB-hydrolase lipase domain-containing protein</fullName>
    </recommendedName>
</protein>
<reference evidence="3" key="1">
    <citation type="submission" date="2021-05" db="EMBL/GenBank/DDBJ databases">
        <authorList>
            <person name="Alioto T."/>
            <person name="Alioto T."/>
            <person name="Gomez Garrido J."/>
        </authorList>
    </citation>
    <scope>NUCLEOTIDE SEQUENCE</scope>
</reference>
<dbReference type="InterPro" id="IPR029058">
    <property type="entry name" value="AB_hydrolase_fold"/>
</dbReference>
<organism evidence="3">
    <name type="scientific">Cacopsylla melanoneura</name>
    <dbReference type="NCBI Taxonomy" id="428564"/>
    <lineage>
        <taxon>Eukaryota</taxon>
        <taxon>Metazoa</taxon>
        <taxon>Ecdysozoa</taxon>
        <taxon>Arthropoda</taxon>
        <taxon>Hexapoda</taxon>
        <taxon>Insecta</taxon>
        <taxon>Pterygota</taxon>
        <taxon>Neoptera</taxon>
        <taxon>Paraneoptera</taxon>
        <taxon>Hemiptera</taxon>
        <taxon>Sternorrhyncha</taxon>
        <taxon>Psylloidea</taxon>
        <taxon>Psyllidae</taxon>
        <taxon>Psyllinae</taxon>
        <taxon>Cacopsylla</taxon>
    </lineage>
</organism>
<dbReference type="AlphaFoldDB" id="A0A8D8QKG6"/>
<proteinExistence type="predicted"/>
<sequence>MSAKQQVGSIFRLRKGSIIILSQIFGLIHWAQAEIRTIQSNTAFDPNYLEHFLEPDSEEFRNISVCPKLWHLKDTLSVLKMWGYPGEEHTITTEDGYIMSIFRITPKRANAKPVLFLHGFLNCPETFLLLVYIFIHADWSR</sequence>
<feature type="domain" description="Partial AB-hydrolase lipase" evidence="2">
    <location>
        <begin position="79"/>
        <end position="129"/>
    </location>
</feature>
<evidence type="ECO:0000256" key="1">
    <source>
        <dbReference type="SAM" id="Phobius"/>
    </source>
</evidence>
<dbReference type="GO" id="GO:0006629">
    <property type="term" value="P:lipid metabolic process"/>
    <property type="evidence" value="ECO:0007669"/>
    <property type="project" value="InterPro"/>
</dbReference>
<accession>A0A8D8QKG6</accession>
<dbReference type="InterPro" id="IPR006693">
    <property type="entry name" value="AB_hydrolase_lipase"/>
</dbReference>
<keyword evidence="1" id="KW-1133">Transmembrane helix</keyword>
<keyword evidence="1" id="KW-0812">Transmembrane</keyword>
<dbReference type="Pfam" id="PF04083">
    <property type="entry name" value="Abhydro_lipase"/>
    <property type="match status" value="1"/>
</dbReference>
<dbReference type="PANTHER" id="PTHR11005">
    <property type="entry name" value="LYSOSOMAL ACID LIPASE-RELATED"/>
    <property type="match status" value="1"/>
</dbReference>
<evidence type="ECO:0000259" key="2">
    <source>
        <dbReference type="Pfam" id="PF04083"/>
    </source>
</evidence>
<feature type="transmembrane region" description="Helical" evidence="1">
    <location>
        <begin position="114"/>
        <end position="135"/>
    </location>
</feature>
<dbReference type="SUPFAM" id="SSF53474">
    <property type="entry name" value="alpha/beta-Hydrolases"/>
    <property type="match status" value="1"/>
</dbReference>